<dbReference type="PROSITE" id="PS50889">
    <property type="entry name" value="S4"/>
    <property type="match status" value="1"/>
</dbReference>
<dbReference type="AlphaFoldDB" id="A0A1J0GIZ5"/>
<proteinExistence type="inferred from homology"/>
<keyword evidence="3" id="KW-0694">RNA-binding</keyword>
<evidence type="ECO:0000256" key="4">
    <source>
        <dbReference type="RuleBase" id="RU003887"/>
    </source>
</evidence>
<dbReference type="NCBIfam" id="TIGR00093">
    <property type="entry name" value="pseudouridine synthase"/>
    <property type="match status" value="1"/>
</dbReference>
<reference evidence="7" key="1">
    <citation type="journal article" date="2016" name="Front. Microbiol.">
        <title>Complete Genome Sequence of Clostridium estertheticum DSM 8809, a Microbe Identified in Spoiled Vacuum Packed Beef.</title>
        <authorList>
            <person name="Yu Z."/>
            <person name="Gunn L."/>
            <person name="Brennan E."/>
            <person name="Reid R."/>
            <person name="Wall P.G."/>
            <person name="Gaora O.P."/>
            <person name="Hurley D."/>
            <person name="Bolton D."/>
            <person name="Fanning S."/>
        </authorList>
    </citation>
    <scope>NUCLEOTIDE SEQUENCE [LARGE SCALE GENOMIC DNA]</scope>
    <source>
        <strain evidence="7">DSM 8809</strain>
    </source>
</reference>
<dbReference type="PROSITE" id="PS01149">
    <property type="entry name" value="PSI_RSU"/>
    <property type="match status" value="1"/>
</dbReference>
<dbReference type="Pfam" id="PF01479">
    <property type="entry name" value="S4"/>
    <property type="match status" value="1"/>
</dbReference>
<dbReference type="EC" id="5.4.99.-" evidence="4"/>
<dbReference type="Proteomes" id="UP000182569">
    <property type="component" value="Chromosome"/>
</dbReference>
<dbReference type="InterPro" id="IPR002942">
    <property type="entry name" value="S4_RNA-bd"/>
</dbReference>
<dbReference type="PANTHER" id="PTHR47683">
    <property type="entry name" value="PSEUDOURIDINE SYNTHASE FAMILY PROTEIN-RELATED"/>
    <property type="match status" value="1"/>
</dbReference>
<dbReference type="Pfam" id="PF00849">
    <property type="entry name" value="PseudoU_synth_2"/>
    <property type="match status" value="1"/>
</dbReference>
<dbReference type="InterPro" id="IPR018496">
    <property type="entry name" value="PsdUridine_synth_RsuA/RluB_CS"/>
</dbReference>
<dbReference type="CDD" id="cd02870">
    <property type="entry name" value="PseudoU_synth_RsuA_like"/>
    <property type="match status" value="1"/>
</dbReference>
<evidence type="ECO:0000313" key="7">
    <source>
        <dbReference type="Proteomes" id="UP000182569"/>
    </source>
</evidence>
<name>A0A1J0GIZ5_9CLOT</name>
<dbReference type="InterPro" id="IPR042092">
    <property type="entry name" value="PsdUridine_s_RsuA/RluB/E/F_cat"/>
</dbReference>
<dbReference type="SMART" id="SM00363">
    <property type="entry name" value="S4"/>
    <property type="match status" value="1"/>
</dbReference>
<dbReference type="EMBL" id="CP015756">
    <property type="protein sequence ID" value="APC40894.1"/>
    <property type="molecule type" value="Genomic_DNA"/>
</dbReference>
<dbReference type="InterPro" id="IPR020103">
    <property type="entry name" value="PsdUridine_synth_cat_dom_sf"/>
</dbReference>
<dbReference type="InterPro" id="IPR006145">
    <property type="entry name" value="PsdUridine_synth_RsuA/RluA"/>
</dbReference>
<keyword evidence="2 4" id="KW-0413">Isomerase</keyword>
<evidence type="ECO:0000259" key="5">
    <source>
        <dbReference type="SMART" id="SM00363"/>
    </source>
</evidence>
<dbReference type="SUPFAM" id="SSF55174">
    <property type="entry name" value="Alpha-L RNA-binding motif"/>
    <property type="match status" value="1"/>
</dbReference>
<evidence type="ECO:0000313" key="6">
    <source>
        <dbReference type="EMBL" id="APC40894.1"/>
    </source>
</evidence>
<sequence>MEERLQKFMARCGVASRRKCEEIITAGRVKVNSLVVSELGNKIDPEKDSVEVDNKIINIEENKVYIALNKPEGIVSTVKDEKGRETILDLVKTKERIYPIGRLDYDTCGLIIMTNDGDIYNKVIHPRQAINKVYMAILEGCPNEEEIATFCNGVDIDGYITAKAGFEITKRIGFNCRATITIHEGKNRQIRKMCEVIGHPVIALKRISVGNILLGNMEKGEWRNLTFDEINYLKNL</sequence>
<keyword evidence="7" id="KW-1185">Reference proteome</keyword>
<dbReference type="Gene3D" id="3.30.70.1560">
    <property type="entry name" value="Alpha-L RNA-binding motif"/>
    <property type="match status" value="1"/>
</dbReference>
<dbReference type="RefSeq" id="WP_071613186.1">
    <property type="nucleotide sequence ID" value="NZ_CP015756.1"/>
</dbReference>
<dbReference type="Gene3D" id="3.10.290.10">
    <property type="entry name" value="RNA-binding S4 domain"/>
    <property type="match status" value="1"/>
</dbReference>
<dbReference type="SUPFAM" id="SSF55120">
    <property type="entry name" value="Pseudouridine synthase"/>
    <property type="match status" value="1"/>
</dbReference>
<comment type="similarity">
    <text evidence="1 4">Belongs to the pseudouridine synthase RsuA family.</text>
</comment>
<dbReference type="GO" id="GO:0120159">
    <property type="term" value="F:rRNA pseudouridine synthase activity"/>
    <property type="evidence" value="ECO:0007669"/>
    <property type="project" value="UniProtKB-ARBA"/>
</dbReference>
<protein>
    <recommendedName>
        <fullName evidence="4">Pseudouridine synthase</fullName>
        <ecNumber evidence="4">5.4.99.-</ecNumber>
    </recommendedName>
</protein>
<organism evidence="6 7">
    <name type="scientific">Clostridium estertheticum subsp. estertheticum</name>
    <dbReference type="NCBI Taxonomy" id="1552"/>
    <lineage>
        <taxon>Bacteria</taxon>
        <taxon>Bacillati</taxon>
        <taxon>Bacillota</taxon>
        <taxon>Clostridia</taxon>
        <taxon>Eubacteriales</taxon>
        <taxon>Clostridiaceae</taxon>
        <taxon>Clostridium</taxon>
    </lineage>
</organism>
<dbReference type="PANTHER" id="PTHR47683:SF2">
    <property type="entry name" value="RNA-BINDING S4 DOMAIN-CONTAINING PROTEIN"/>
    <property type="match status" value="1"/>
</dbReference>
<evidence type="ECO:0000256" key="1">
    <source>
        <dbReference type="ARBA" id="ARBA00008348"/>
    </source>
</evidence>
<dbReference type="GO" id="GO:0003723">
    <property type="term" value="F:RNA binding"/>
    <property type="evidence" value="ECO:0007669"/>
    <property type="project" value="UniProtKB-KW"/>
</dbReference>
<evidence type="ECO:0000256" key="3">
    <source>
        <dbReference type="PROSITE-ProRule" id="PRU00182"/>
    </source>
</evidence>
<feature type="domain" description="RNA-binding S4" evidence="5">
    <location>
        <begin position="3"/>
        <end position="65"/>
    </location>
</feature>
<dbReference type="STRING" id="1552.A7L45_12850"/>
<dbReference type="FunFam" id="3.10.290.10:FF:000003">
    <property type="entry name" value="Pseudouridine synthase"/>
    <property type="match status" value="1"/>
</dbReference>
<dbReference type="CDD" id="cd00165">
    <property type="entry name" value="S4"/>
    <property type="match status" value="1"/>
</dbReference>
<dbReference type="OrthoDB" id="9807213at2"/>
<dbReference type="InterPro" id="IPR036986">
    <property type="entry name" value="S4_RNA-bd_sf"/>
</dbReference>
<dbReference type="InterPro" id="IPR000748">
    <property type="entry name" value="PsdUridine_synth_RsuA/RluB/E/F"/>
</dbReference>
<dbReference type="InterPro" id="IPR050343">
    <property type="entry name" value="RsuA_PseudoU_synthase"/>
</dbReference>
<evidence type="ECO:0000256" key="2">
    <source>
        <dbReference type="ARBA" id="ARBA00023235"/>
    </source>
</evidence>
<accession>A0A1J0GIZ5</accession>
<dbReference type="Gene3D" id="3.30.70.580">
    <property type="entry name" value="Pseudouridine synthase I, catalytic domain, N-terminal subdomain"/>
    <property type="match status" value="1"/>
</dbReference>
<dbReference type="KEGG" id="ceu:A7L45_12850"/>
<dbReference type="InterPro" id="IPR020094">
    <property type="entry name" value="TruA/RsuA/RluB/E/F_N"/>
</dbReference>
<dbReference type="GO" id="GO:0000455">
    <property type="term" value="P:enzyme-directed rRNA pseudouridine synthesis"/>
    <property type="evidence" value="ECO:0007669"/>
    <property type="project" value="UniProtKB-ARBA"/>
</dbReference>
<gene>
    <name evidence="6" type="ORF">A7L45_12850</name>
</gene>